<dbReference type="GeneTree" id="ENSGT00940000156911"/>
<dbReference type="PROSITE" id="PS50882">
    <property type="entry name" value="YTH"/>
    <property type="match status" value="1"/>
</dbReference>
<dbReference type="GO" id="GO:1990247">
    <property type="term" value="F:N6-methyladenosine-containing RNA reader activity"/>
    <property type="evidence" value="ECO:0007669"/>
    <property type="project" value="UniProtKB-UniRule"/>
</dbReference>
<comment type="similarity">
    <text evidence="5">Belongs to the YTHDF family.</text>
</comment>
<reference evidence="8" key="1">
    <citation type="submission" date="2023-09" db="UniProtKB">
        <authorList>
            <consortium name="Ensembl"/>
        </authorList>
    </citation>
    <scope>IDENTIFICATION</scope>
</reference>
<dbReference type="Pfam" id="PF04146">
    <property type="entry name" value="YTH"/>
    <property type="match status" value="1"/>
</dbReference>
<sequence>MSATSIDPQVGRTSYFAYKELAMQNGSLHQKETVHDNDFEPYLTGQSTQNNSYQSITDPYLSSYYAPSIGFPYPLSEAPWSTGGDPPIPYLTPYGPLSNGDHHFMPDTVFGQPGGLGSSIYPHRFNFFPENPAFSAWGTSGSQGQQTQSSAYGGSYSYPPSSLGGTLVPDGQTGFHNDTLNKAPGMNSLEQGMVGLKIGGDVTGQGSGVKAVGSVIGGPAVAATGNGATPIGMPPPKPTSWAAIASKPAKPQQLKAKVKPGMPNPAGVLPPPPIKHNMNIGTWDKGPVTKVQGPMQPPPPQSLPYQNHTQPPQPQTRWIAPRNRNQGYGQSGPGHDGSGVMGVVGSGNNGPQTSASQGPGVESHPVLEKLRASHSYNPKDFEWNLKNGRVFIIKSYSEDDIHRSIKYSIWCSTEHGNKRLDSAFRVMNGKGPVYLLFSVNGSGHFCGVAEMRSPVDYGTSAGVWAQDKWKGKFDVDWLFVKDVPNSQLRHIRLENNDNKPVTNSRDTQEVPLEKAKQVLKIIATYKHTTSIFDDFSHYEKRQEEEEEVRKERQNRNKQ</sequence>
<evidence type="ECO:0000256" key="2">
    <source>
        <dbReference type="ARBA" id="ARBA00004210"/>
    </source>
</evidence>
<dbReference type="CDD" id="cd21134">
    <property type="entry name" value="YTH"/>
    <property type="match status" value="1"/>
</dbReference>
<evidence type="ECO:0000313" key="8">
    <source>
        <dbReference type="Ensembl" id="ENSSPAP00000004745.1"/>
    </source>
</evidence>
<evidence type="ECO:0000256" key="4">
    <source>
        <dbReference type="ARBA" id="ARBA00022884"/>
    </source>
</evidence>
<evidence type="ECO:0000256" key="5">
    <source>
        <dbReference type="RuleBase" id="RU369095"/>
    </source>
</evidence>
<evidence type="ECO:0000256" key="1">
    <source>
        <dbReference type="ARBA" id="ARBA00004201"/>
    </source>
</evidence>
<dbReference type="GO" id="GO:0010494">
    <property type="term" value="C:cytoplasmic stress granule"/>
    <property type="evidence" value="ECO:0007669"/>
    <property type="project" value="UniProtKB-SubCell"/>
</dbReference>
<proteinExistence type="inferred from homology"/>
<dbReference type="PANTHER" id="PTHR12357:SF65">
    <property type="entry name" value="YTH DOMAIN-CONTAINING FAMILY PROTEIN 1"/>
    <property type="match status" value="1"/>
</dbReference>
<dbReference type="PANTHER" id="PTHR12357">
    <property type="entry name" value="YTH YT521-B HOMOLOGY DOMAIN-CONTAINING"/>
    <property type="match status" value="1"/>
</dbReference>
<name>A0A3B4Z831_9TELE</name>
<keyword evidence="3" id="KW-0963">Cytoplasm</keyword>
<evidence type="ECO:0000259" key="7">
    <source>
        <dbReference type="PROSITE" id="PS50882"/>
    </source>
</evidence>
<keyword evidence="4 5" id="KW-0694">RNA-binding</keyword>
<evidence type="ECO:0000256" key="3">
    <source>
        <dbReference type="ARBA" id="ARBA00022490"/>
    </source>
</evidence>
<dbReference type="GO" id="GO:0003729">
    <property type="term" value="F:mRNA binding"/>
    <property type="evidence" value="ECO:0007669"/>
    <property type="project" value="UniProtKB-UniRule"/>
</dbReference>
<dbReference type="Ensembl" id="ENSSPAT00000004840.1">
    <property type="protein sequence ID" value="ENSSPAP00000004745.1"/>
    <property type="gene ID" value="ENSSPAG00000003666.1"/>
</dbReference>
<dbReference type="GO" id="GO:0061157">
    <property type="term" value="P:mRNA destabilization"/>
    <property type="evidence" value="ECO:0007669"/>
    <property type="project" value="TreeGrafter"/>
</dbReference>
<dbReference type="FunFam" id="3.10.590.10:FF:000001">
    <property type="entry name" value="YTH domain family 1, isoform CRA_a"/>
    <property type="match status" value="1"/>
</dbReference>
<gene>
    <name evidence="8" type="primary">YTHDF1</name>
</gene>
<feature type="domain" description="YTH" evidence="7">
    <location>
        <begin position="388"/>
        <end position="522"/>
    </location>
</feature>
<protein>
    <recommendedName>
        <fullName evidence="5">YTH domain-containing family protein</fullName>
    </recommendedName>
</protein>
<dbReference type="InterPro" id="IPR007275">
    <property type="entry name" value="YTH_domain"/>
</dbReference>
<comment type="subcellular location">
    <subcellularLocation>
        <location evidence="1">Cytoplasm</location>
        <location evidence="1">P-body</location>
    </subcellularLocation>
    <subcellularLocation>
        <location evidence="2">Cytoplasm</location>
        <location evidence="2">Stress granule</location>
    </subcellularLocation>
</comment>
<dbReference type="GO" id="GO:0000932">
    <property type="term" value="C:P-body"/>
    <property type="evidence" value="ECO:0007669"/>
    <property type="project" value="UniProtKB-SubCell"/>
</dbReference>
<organism evidence="8">
    <name type="scientific">Stegastes partitus</name>
    <name type="common">bicolor damselfish</name>
    <dbReference type="NCBI Taxonomy" id="144197"/>
    <lineage>
        <taxon>Eukaryota</taxon>
        <taxon>Metazoa</taxon>
        <taxon>Chordata</taxon>
        <taxon>Craniata</taxon>
        <taxon>Vertebrata</taxon>
        <taxon>Euteleostomi</taxon>
        <taxon>Actinopterygii</taxon>
        <taxon>Neopterygii</taxon>
        <taxon>Teleostei</taxon>
        <taxon>Neoteleostei</taxon>
        <taxon>Acanthomorphata</taxon>
        <taxon>Ovalentaria</taxon>
        <taxon>Pomacentridae</taxon>
        <taxon>Stegastes</taxon>
    </lineage>
</organism>
<accession>A0A3B4Z831</accession>
<feature type="region of interest" description="Disordered" evidence="6">
    <location>
        <begin position="278"/>
        <end position="362"/>
    </location>
</feature>
<dbReference type="InterPro" id="IPR045168">
    <property type="entry name" value="YTH_prot"/>
</dbReference>
<evidence type="ECO:0000256" key="6">
    <source>
        <dbReference type="SAM" id="MobiDB-lite"/>
    </source>
</evidence>
<dbReference type="AlphaFoldDB" id="A0A3B4Z831"/>
<comment type="function">
    <text evidence="5">Specifically recognizes and binds N6-methyladenosine (m6A)-containing RNAs, and regulates mRNA stability. M6A is a modification present at internal sites of mRNAs and some non-coding RNAs and plays a role in mRNA stability and processing.</text>
</comment>
<dbReference type="Gene3D" id="3.10.590.10">
    <property type="entry name" value="ph1033 like domains"/>
    <property type="match status" value="1"/>
</dbReference>
<feature type="compositionally biased region" description="Gly residues" evidence="6">
    <location>
        <begin position="329"/>
        <end position="348"/>
    </location>
</feature>